<dbReference type="EMBL" id="MTYJ01000018">
    <property type="protein sequence ID" value="OQV22274.1"/>
    <property type="molecule type" value="Genomic_DNA"/>
</dbReference>
<dbReference type="InterPro" id="IPR018482">
    <property type="entry name" value="Znf-C4H2"/>
</dbReference>
<name>A0A1W0X4K3_HYPEX</name>
<protein>
    <recommendedName>
        <fullName evidence="3">C4H2-type domain-containing protein</fullName>
    </recommendedName>
</protein>
<dbReference type="OrthoDB" id="20865at2759"/>
<organism evidence="4 5">
    <name type="scientific">Hypsibius exemplaris</name>
    <name type="common">Freshwater tardigrade</name>
    <dbReference type="NCBI Taxonomy" id="2072580"/>
    <lineage>
        <taxon>Eukaryota</taxon>
        <taxon>Metazoa</taxon>
        <taxon>Ecdysozoa</taxon>
        <taxon>Tardigrada</taxon>
        <taxon>Eutardigrada</taxon>
        <taxon>Parachela</taxon>
        <taxon>Hypsibioidea</taxon>
        <taxon>Hypsibiidae</taxon>
        <taxon>Hypsibius</taxon>
    </lineage>
</organism>
<dbReference type="Gene3D" id="1.20.5.340">
    <property type="match status" value="1"/>
</dbReference>
<dbReference type="Pfam" id="PF10146">
    <property type="entry name" value="zf-C4H2"/>
    <property type="match status" value="1"/>
</dbReference>
<feature type="coiled-coil region" evidence="1">
    <location>
        <begin position="32"/>
        <end position="80"/>
    </location>
</feature>
<dbReference type="PROSITE" id="PS51896">
    <property type="entry name" value="ZF_C4H2"/>
    <property type="match status" value="1"/>
</dbReference>
<dbReference type="InterPro" id="IPR044069">
    <property type="entry name" value="ZF_C4H2"/>
</dbReference>
<dbReference type="PANTHER" id="PTHR31058">
    <property type="entry name" value="ZINC FINGER C4H2 DOMAIN-CONTAINING PROTEIN"/>
    <property type="match status" value="1"/>
</dbReference>
<proteinExistence type="predicted"/>
<feature type="compositionally biased region" description="Basic residues" evidence="2">
    <location>
        <begin position="245"/>
        <end position="257"/>
    </location>
</feature>
<dbReference type="AlphaFoldDB" id="A0A1W0X4K3"/>
<sequence length="264" mass="29482">MCDQQEDWLYKLETLRDLKGRHDALLDVTERLRTTHNQLKTEEKNRADYKSETSALEAEKNELIDRLRKVNKDLEDMNAVEKGSNEYLQRLSKSKDHLVDEYLPLKDDVDRLRASLDVERSPDLADEGIDIPTYFSVRVENQPHFSNLMMSQTGGGVDHHGVAGSYGAFHPCMPTFNNPLHHHASGGAAGGPANSLLTNVMANSGNIGLGDSGINIKQRTPPMKKCPTCGNDIHRNAPICPICKSKSHSKNPKKSKKKQTDKMP</sequence>
<evidence type="ECO:0000256" key="1">
    <source>
        <dbReference type="SAM" id="Coils"/>
    </source>
</evidence>
<evidence type="ECO:0000259" key="3">
    <source>
        <dbReference type="PROSITE" id="PS51896"/>
    </source>
</evidence>
<evidence type="ECO:0000313" key="4">
    <source>
        <dbReference type="EMBL" id="OQV22274.1"/>
    </source>
</evidence>
<accession>A0A1W0X4K3</accession>
<keyword evidence="5" id="KW-1185">Reference proteome</keyword>
<keyword evidence="1" id="KW-0175">Coiled coil</keyword>
<evidence type="ECO:0000313" key="5">
    <source>
        <dbReference type="Proteomes" id="UP000192578"/>
    </source>
</evidence>
<feature type="region of interest" description="Disordered" evidence="2">
    <location>
        <begin position="240"/>
        <end position="264"/>
    </location>
</feature>
<gene>
    <name evidence="4" type="ORF">BV898_03777</name>
</gene>
<dbReference type="GO" id="GO:0045666">
    <property type="term" value="P:positive regulation of neuron differentiation"/>
    <property type="evidence" value="ECO:0007669"/>
    <property type="project" value="TreeGrafter"/>
</dbReference>
<feature type="domain" description="C4H2-type" evidence="3">
    <location>
        <begin position="218"/>
        <end position="260"/>
    </location>
</feature>
<reference evidence="5" key="1">
    <citation type="submission" date="2017-01" db="EMBL/GenBank/DDBJ databases">
        <title>Comparative genomics of anhydrobiosis in the tardigrade Hypsibius dujardini.</title>
        <authorList>
            <person name="Yoshida Y."/>
            <person name="Koutsovoulos G."/>
            <person name="Laetsch D."/>
            <person name="Stevens L."/>
            <person name="Kumar S."/>
            <person name="Horikawa D."/>
            <person name="Ishino K."/>
            <person name="Komine S."/>
            <person name="Tomita M."/>
            <person name="Blaxter M."/>
            <person name="Arakawa K."/>
        </authorList>
    </citation>
    <scope>NUCLEOTIDE SEQUENCE [LARGE SCALE GENOMIC DNA]</scope>
    <source>
        <strain evidence="5">Z151</strain>
    </source>
</reference>
<comment type="caution">
    <text evidence="4">The sequence shown here is derived from an EMBL/GenBank/DDBJ whole genome shotgun (WGS) entry which is preliminary data.</text>
</comment>
<evidence type="ECO:0000256" key="2">
    <source>
        <dbReference type="SAM" id="MobiDB-lite"/>
    </source>
</evidence>
<dbReference type="PANTHER" id="PTHR31058:SF2">
    <property type="entry name" value="ZINC FINGER C4H2 DOMAIN-CONTAINING PROTEIN"/>
    <property type="match status" value="1"/>
</dbReference>
<dbReference type="Proteomes" id="UP000192578">
    <property type="component" value="Unassembled WGS sequence"/>
</dbReference>
<dbReference type="GO" id="GO:0005634">
    <property type="term" value="C:nucleus"/>
    <property type="evidence" value="ECO:0007669"/>
    <property type="project" value="TreeGrafter"/>
</dbReference>